<dbReference type="Proteomes" id="UP000251431">
    <property type="component" value="Unassembled WGS sequence"/>
</dbReference>
<evidence type="ECO:0000313" key="2">
    <source>
        <dbReference type="Proteomes" id="UP000251431"/>
    </source>
</evidence>
<keyword evidence="1" id="KW-0808">Transferase</keyword>
<sequence length="337" mass="39216">MKVLHTPIEIAGQLGLSVKGLREVGINSDSLVYKNPFGYKNDFYFEFFESQEKRRQSRREKLNFLNENYDVVHYSFGTPILNDYEDVEFFLKENKKVIVEFWGSEVRLNQLESQRNKYYVPKDKIPDSKKIELMKKWAEYTKGHVIFSDHTFNEYLQPYFNKIHIVGQRVDTKKLLPIYPSLYSKRLKVLHAPSHQGFKGTKYVTNAVESLKARGYDFEFLLVENKTNVEALELYKQADIIIDQLCGGAHGVFACEAMALGKPVICYISPEWVDGYPEGFPIINANPDTIEEVLAYWLEASPEERYQLGVKSRNYAEDVHDIEVVAKKLKTVYENFL</sequence>
<proteinExistence type="predicted"/>
<dbReference type="GO" id="GO:0016740">
    <property type="term" value="F:transferase activity"/>
    <property type="evidence" value="ECO:0007669"/>
    <property type="project" value="UniProtKB-KW"/>
</dbReference>
<dbReference type="SUPFAM" id="SSF53756">
    <property type="entry name" value="UDP-Glycosyltransferase/glycogen phosphorylase"/>
    <property type="match status" value="1"/>
</dbReference>
<protein>
    <submittedName>
        <fullName evidence="1">Transferase</fullName>
    </submittedName>
</protein>
<reference evidence="1 2" key="1">
    <citation type="submission" date="2018-06" db="EMBL/GenBank/DDBJ databases">
        <authorList>
            <consortium name="Pathogen Informatics"/>
            <person name="Doyle S."/>
        </authorList>
    </citation>
    <scope>NUCLEOTIDE SEQUENCE [LARGE SCALE GENOMIC DNA]</scope>
    <source>
        <strain evidence="1 2">NCTC7582</strain>
    </source>
</reference>
<evidence type="ECO:0000313" key="1">
    <source>
        <dbReference type="EMBL" id="SPT99494.1"/>
    </source>
</evidence>
<organism evidence="1 2">
    <name type="scientific">Lysinibacillus capsici</name>
    <dbReference type="NCBI Taxonomy" id="2115968"/>
    <lineage>
        <taxon>Bacteria</taxon>
        <taxon>Bacillati</taxon>
        <taxon>Bacillota</taxon>
        <taxon>Bacilli</taxon>
        <taxon>Bacillales</taxon>
        <taxon>Bacillaceae</taxon>
        <taxon>Lysinibacillus</taxon>
    </lineage>
</organism>
<dbReference type="EMBL" id="UAQE01000001">
    <property type="protein sequence ID" value="SPT99494.1"/>
    <property type="molecule type" value="Genomic_DNA"/>
</dbReference>
<name>A0A2X0XK01_9BACI</name>
<dbReference type="Gene3D" id="3.40.50.2000">
    <property type="entry name" value="Glycogen Phosphorylase B"/>
    <property type="match status" value="1"/>
</dbReference>
<dbReference type="AlphaFoldDB" id="A0A2X0XK01"/>
<dbReference type="RefSeq" id="WP_112117387.1">
    <property type="nucleotide sequence ID" value="NZ_UAQE01000001.1"/>
</dbReference>
<gene>
    <name evidence="1" type="ORF">NCTC7582_02367</name>
</gene>
<accession>A0A2X0XK01</accession>